<organism evidence="1 2">
    <name type="scientific">Cetraspora pellucida</name>
    <dbReference type="NCBI Taxonomy" id="1433469"/>
    <lineage>
        <taxon>Eukaryota</taxon>
        <taxon>Fungi</taxon>
        <taxon>Fungi incertae sedis</taxon>
        <taxon>Mucoromycota</taxon>
        <taxon>Glomeromycotina</taxon>
        <taxon>Glomeromycetes</taxon>
        <taxon>Diversisporales</taxon>
        <taxon>Gigasporaceae</taxon>
        <taxon>Cetraspora</taxon>
    </lineage>
</organism>
<protein>
    <submittedName>
        <fullName evidence="1">8850_t:CDS:1</fullName>
    </submittedName>
</protein>
<reference evidence="1" key="1">
    <citation type="submission" date="2021-06" db="EMBL/GenBank/DDBJ databases">
        <authorList>
            <person name="Kallberg Y."/>
            <person name="Tangrot J."/>
            <person name="Rosling A."/>
        </authorList>
    </citation>
    <scope>NUCLEOTIDE SEQUENCE</scope>
    <source>
        <strain evidence="1">28 12/20/2015</strain>
    </source>
</reference>
<name>A0ACA9K0V6_9GLOM</name>
<keyword evidence="2" id="KW-1185">Reference proteome</keyword>
<dbReference type="EMBL" id="CAJVPW010000174">
    <property type="protein sequence ID" value="CAG8445670.1"/>
    <property type="molecule type" value="Genomic_DNA"/>
</dbReference>
<dbReference type="Proteomes" id="UP000789366">
    <property type="component" value="Unassembled WGS sequence"/>
</dbReference>
<proteinExistence type="predicted"/>
<comment type="caution">
    <text evidence="1">The sequence shown here is derived from an EMBL/GenBank/DDBJ whole genome shotgun (WGS) entry which is preliminary data.</text>
</comment>
<evidence type="ECO:0000313" key="2">
    <source>
        <dbReference type="Proteomes" id="UP000789366"/>
    </source>
</evidence>
<accession>A0ACA9K0V6</accession>
<sequence>MTSVLEESLPQNRIAEEKILQAKSMNEITIIQEKTAEVKKALYIKMSKTTAWRKNKKLMSY</sequence>
<evidence type="ECO:0000313" key="1">
    <source>
        <dbReference type="EMBL" id="CAG8445670.1"/>
    </source>
</evidence>
<gene>
    <name evidence="1" type="ORF">SPELUC_LOCUS482</name>
</gene>